<keyword evidence="3" id="KW-1185">Reference proteome</keyword>
<sequence>MKRIPLSRTTSLVTAAALICGGLTAASVGAAGGADAATCSSASRTTKKATLATHNYSKSVTQTAGALAKVTYTIDVGTSGAGNPYVNSITDTPPAGFGKPTAKVRAYHFLTGLKEEAVPVTASGTGWKVSNTGWSVTSSHPVTASFTYDMPLSKFPGFPVTSGGIAVTGTVGVEGDFPGLTACFLTRPMSPGEAIGSVSGDLSSSGSTQDIISEVVAGLVGGVIGGIGSGSKSAS</sequence>
<evidence type="ECO:0000313" key="2">
    <source>
        <dbReference type="EMBL" id="GAA2378522.1"/>
    </source>
</evidence>
<dbReference type="Proteomes" id="UP001501170">
    <property type="component" value="Unassembled WGS sequence"/>
</dbReference>
<gene>
    <name evidence="2" type="ORF">GCM10009855_18000</name>
</gene>
<keyword evidence="1" id="KW-0732">Signal</keyword>
<dbReference type="RefSeq" id="WP_006897235.1">
    <property type="nucleotide sequence ID" value="NZ_BAAARB010000007.1"/>
</dbReference>
<organism evidence="2 3">
    <name type="scientific">Gordonia cholesterolivorans</name>
    <dbReference type="NCBI Taxonomy" id="559625"/>
    <lineage>
        <taxon>Bacteria</taxon>
        <taxon>Bacillati</taxon>
        <taxon>Actinomycetota</taxon>
        <taxon>Actinomycetes</taxon>
        <taxon>Mycobacteriales</taxon>
        <taxon>Gordoniaceae</taxon>
        <taxon>Gordonia</taxon>
    </lineage>
</organism>
<proteinExistence type="predicted"/>
<feature type="signal peptide" evidence="1">
    <location>
        <begin position="1"/>
        <end position="30"/>
    </location>
</feature>
<evidence type="ECO:0008006" key="4">
    <source>
        <dbReference type="Google" id="ProtNLM"/>
    </source>
</evidence>
<feature type="chain" id="PRO_5047395834" description="DUF11 domain-containing protein" evidence="1">
    <location>
        <begin position="31"/>
        <end position="235"/>
    </location>
</feature>
<reference evidence="2 3" key="1">
    <citation type="journal article" date="2019" name="Int. J. Syst. Evol. Microbiol.">
        <title>The Global Catalogue of Microorganisms (GCM) 10K type strain sequencing project: providing services to taxonomists for standard genome sequencing and annotation.</title>
        <authorList>
            <consortium name="The Broad Institute Genomics Platform"/>
            <consortium name="The Broad Institute Genome Sequencing Center for Infectious Disease"/>
            <person name="Wu L."/>
            <person name="Ma J."/>
        </authorList>
    </citation>
    <scope>NUCLEOTIDE SEQUENCE [LARGE SCALE GENOMIC DNA]</scope>
    <source>
        <strain evidence="2 3">JCM 16227</strain>
    </source>
</reference>
<evidence type="ECO:0000256" key="1">
    <source>
        <dbReference type="SAM" id="SignalP"/>
    </source>
</evidence>
<evidence type="ECO:0000313" key="3">
    <source>
        <dbReference type="Proteomes" id="UP001501170"/>
    </source>
</evidence>
<protein>
    <recommendedName>
        <fullName evidence="4">DUF11 domain-containing protein</fullName>
    </recommendedName>
</protein>
<accession>A0ABN3HFJ4</accession>
<dbReference type="EMBL" id="BAAARB010000007">
    <property type="protein sequence ID" value="GAA2378522.1"/>
    <property type="molecule type" value="Genomic_DNA"/>
</dbReference>
<comment type="caution">
    <text evidence="2">The sequence shown here is derived from an EMBL/GenBank/DDBJ whole genome shotgun (WGS) entry which is preliminary data.</text>
</comment>
<name>A0ABN3HFJ4_9ACTN</name>